<evidence type="ECO:0000313" key="13">
    <source>
        <dbReference type="Ensembl" id="ENSCLMP00005031105.1"/>
    </source>
</evidence>
<reference evidence="13" key="2">
    <citation type="submission" date="2025-09" db="UniProtKB">
        <authorList>
            <consortium name="Ensembl"/>
        </authorList>
    </citation>
    <scope>IDENTIFICATION</scope>
</reference>
<feature type="compositionally biased region" description="Low complexity" evidence="11">
    <location>
        <begin position="376"/>
        <end position="388"/>
    </location>
</feature>
<evidence type="ECO:0000256" key="10">
    <source>
        <dbReference type="ARBA" id="ARBA00067236"/>
    </source>
</evidence>
<name>A0A8C2ZPZ8_CYCLU</name>
<feature type="domain" description="Protein kinase" evidence="12">
    <location>
        <begin position="75"/>
        <end position="334"/>
    </location>
</feature>
<gene>
    <name evidence="13" type="primary">nrbp1</name>
</gene>
<evidence type="ECO:0000256" key="6">
    <source>
        <dbReference type="ARBA" id="ARBA00022990"/>
    </source>
</evidence>
<dbReference type="Proteomes" id="UP000694565">
    <property type="component" value="Unplaced"/>
</dbReference>
<evidence type="ECO:0000256" key="1">
    <source>
        <dbReference type="ARBA" id="ARBA00004308"/>
    </source>
</evidence>
<organism evidence="13 14">
    <name type="scientific">Cyclopterus lumpus</name>
    <name type="common">Lumpsucker</name>
    <dbReference type="NCBI Taxonomy" id="8103"/>
    <lineage>
        <taxon>Eukaryota</taxon>
        <taxon>Metazoa</taxon>
        <taxon>Chordata</taxon>
        <taxon>Craniata</taxon>
        <taxon>Vertebrata</taxon>
        <taxon>Euteleostomi</taxon>
        <taxon>Actinopterygii</taxon>
        <taxon>Neopterygii</taxon>
        <taxon>Teleostei</taxon>
        <taxon>Neoteleostei</taxon>
        <taxon>Acanthomorphata</taxon>
        <taxon>Eupercaria</taxon>
        <taxon>Perciformes</taxon>
        <taxon>Cottioidei</taxon>
        <taxon>Cottales</taxon>
        <taxon>Cyclopteridae</taxon>
        <taxon>Cyclopterus</taxon>
    </lineage>
</organism>
<dbReference type="CDD" id="cd13984">
    <property type="entry name" value="PK_NRBP1_like"/>
    <property type="match status" value="1"/>
</dbReference>
<comment type="subunit">
    <text evidence="9">Homodimer. Binds to MLF1, recruiting a serine kinase which phosphorylates both itself and MLF1. Phosphorylated MLF1 binds to YWHAZ and is retained in the cytoplasm. Interacts with ELOC/TCEB1, ELOB/TCEB2, TSC22D2 and TSC22D4. Interacts with the Elongin BC E3 ubiquitin ligase complex via its interaction with ELOB/TCEB2 and ELOC/TCEB1. Interacts with SALL4.</text>
</comment>
<keyword evidence="7" id="KW-0472">Membrane</keyword>
<keyword evidence="4" id="KW-0963">Cytoplasm</keyword>
<dbReference type="InterPro" id="IPR000719">
    <property type="entry name" value="Prot_kinase_dom"/>
</dbReference>
<keyword evidence="6" id="KW-0007">Acetylation</keyword>
<evidence type="ECO:0000256" key="7">
    <source>
        <dbReference type="ARBA" id="ARBA00023136"/>
    </source>
</evidence>
<keyword evidence="5" id="KW-0597">Phosphoprotein</keyword>
<accession>A0A8C2ZPZ8</accession>
<dbReference type="GeneTree" id="ENSGT00940000155605"/>
<dbReference type="InterPro" id="IPR011009">
    <property type="entry name" value="Kinase-like_dom_sf"/>
</dbReference>
<dbReference type="AlphaFoldDB" id="A0A8C2ZPZ8"/>
<feature type="region of interest" description="Disordered" evidence="11">
    <location>
        <begin position="369"/>
        <end position="391"/>
    </location>
</feature>
<dbReference type="GO" id="GO:0004672">
    <property type="term" value="F:protein kinase activity"/>
    <property type="evidence" value="ECO:0007669"/>
    <property type="project" value="InterPro"/>
</dbReference>
<evidence type="ECO:0000313" key="14">
    <source>
        <dbReference type="Proteomes" id="UP000694565"/>
    </source>
</evidence>
<dbReference type="Gene3D" id="1.10.510.10">
    <property type="entry name" value="Transferase(Phosphotransferase) domain 1"/>
    <property type="match status" value="1"/>
</dbReference>
<dbReference type="GO" id="GO:0030027">
    <property type="term" value="C:lamellipodium"/>
    <property type="evidence" value="ECO:0007669"/>
    <property type="project" value="UniProtKB-SubCell"/>
</dbReference>
<dbReference type="GO" id="GO:0005737">
    <property type="term" value="C:cytoplasm"/>
    <property type="evidence" value="ECO:0007669"/>
    <property type="project" value="UniProtKB-SubCell"/>
</dbReference>
<feature type="compositionally biased region" description="Basic and acidic residues" evidence="11">
    <location>
        <begin position="1"/>
        <end position="18"/>
    </location>
</feature>
<proteinExistence type="predicted"/>
<evidence type="ECO:0000256" key="3">
    <source>
        <dbReference type="ARBA" id="ARBA00004510"/>
    </source>
</evidence>
<dbReference type="FunFam" id="1.10.510.10:FF:000181">
    <property type="entry name" value="Nuclear receptor-binding protein 1"/>
    <property type="match status" value="1"/>
</dbReference>
<feature type="region of interest" description="Disordered" evidence="11">
    <location>
        <begin position="1"/>
        <end position="69"/>
    </location>
</feature>
<evidence type="ECO:0000256" key="9">
    <source>
        <dbReference type="ARBA" id="ARBA00063706"/>
    </source>
</evidence>
<protein>
    <recommendedName>
        <fullName evidence="10">Nuclear receptor-binding protein</fullName>
    </recommendedName>
</protein>
<feature type="compositionally biased region" description="Acidic residues" evidence="11">
    <location>
        <begin position="49"/>
        <end position="64"/>
    </location>
</feature>
<evidence type="ECO:0000256" key="4">
    <source>
        <dbReference type="ARBA" id="ARBA00022490"/>
    </source>
</evidence>
<evidence type="ECO:0000256" key="2">
    <source>
        <dbReference type="ARBA" id="ARBA00004496"/>
    </source>
</evidence>
<dbReference type="Pfam" id="PF00069">
    <property type="entry name" value="Pkinase"/>
    <property type="match status" value="1"/>
</dbReference>
<feature type="compositionally biased region" description="Low complexity" evidence="11">
    <location>
        <begin position="30"/>
        <end position="40"/>
    </location>
</feature>
<dbReference type="Gene3D" id="3.30.200.20">
    <property type="entry name" value="Phosphorylase Kinase, domain 1"/>
    <property type="match status" value="1"/>
</dbReference>
<evidence type="ECO:0000256" key="5">
    <source>
        <dbReference type="ARBA" id="ARBA00022553"/>
    </source>
</evidence>
<dbReference type="FunFam" id="3.30.200.20:FF:000098">
    <property type="entry name" value="Nuclear receptor-binding protein 1"/>
    <property type="match status" value="1"/>
</dbReference>
<dbReference type="SUPFAM" id="SSF56112">
    <property type="entry name" value="Protein kinase-like (PK-like)"/>
    <property type="match status" value="1"/>
</dbReference>
<dbReference type="InterPro" id="IPR050588">
    <property type="entry name" value="WNK_Ser-Thr_kinase"/>
</dbReference>
<dbReference type="Ensembl" id="ENSCLMT00005032458.1">
    <property type="protein sequence ID" value="ENSCLMP00005031105.1"/>
    <property type="gene ID" value="ENSCLMG00005015039.1"/>
</dbReference>
<comment type="subcellular location">
    <subcellularLocation>
        <location evidence="3">Cell projection</location>
        <location evidence="3">Lamellipodium</location>
    </subcellularLocation>
    <subcellularLocation>
        <location evidence="2">Cytoplasm</location>
    </subcellularLocation>
    <subcellularLocation>
        <location evidence="1">Endomembrane system</location>
    </subcellularLocation>
</comment>
<reference evidence="13" key="1">
    <citation type="submission" date="2025-08" db="UniProtKB">
        <authorList>
            <consortium name="Ensembl"/>
        </authorList>
    </citation>
    <scope>IDENTIFICATION</scope>
</reference>
<keyword evidence="8" id="KW-0966">Cell projection</keyword>
<evidence type="ECO:0000259" key="12">
    <source>
        <dbReference type="PROSITE" id="PS50011"/>
    </source>
</evidence>
<evidence type="ECO:0000256" key="8">
    <source>
        <dbReference type="ARBA" id="ARBA00023273"/>
    </source>
</evidence>
<keyword evidence="14" id="KW-1185">Reference proteome</keyword>
<dbReference type="GO" id="GO:0012505">
    <property type="term" value="C:endomembrane system"/>
    <property type="evidence" value="ECO:0007669"/>
    <property type="project" value="UniProtKB-SubCell"/>
</dbReference>
<dbReference type="PROSITE" id="PS50011">
    <property type="entry name" value="PROTEIN_KINASE_DOM"/>
    <property type="match status" value="1"/>
</dbReference>
<evidence type="ECO:0000256" key="11">
    <source>
        <dbReference type="SAM" id="MobiDB-lite"/>
    </source>
</evidence>
<dbReference type="PANTHER" id="PTHR13902">
    <property type="entry name" value="SERINE/THREONINE-PROTEIN KINASE WNK WITH NO LYSINE -RELATED"/>
    <property type="match status" value="1"/>
</dbReference>
<dbReference type="GO" id="GO:0005524">
    <property type="term" value="F:ATP binding"/>
    <property type="evidence" value="ECO:0007669"/>
    <property type="project" value="InterPro"/>
</dbReference>
<sequence>MSEGENKQASETAQEVKAESIAAAPTGQAVSSVSPPVSMVTQPAATAATEDEEEESEDESEILEESPCGRWQKRREEVNQRNVPGIDNAYLAMDTEEGVEVVWNEVMFSERKNFKLQEEKVKAVFDNLIQLEHLNIVKFHKYWADVKENRARVIFITEYMSSGSLKQFLKKTKKNHKTMNEKAWKRWCTQILSALSYLHSCQPPIIHGNLTCDTIFIQHNGLIKIGSVAPDTINNHVKTCREEQKSLHFFAPEYGAVANVTTAVDIYSFGMCALEMAVLEIQSNGDSSYVSQEAINSAIQSLEDPLQREFIQKCLEVDPSKRPTAKELLFHQALFEVPLLKLLAAHCIVSHQRENGIYPLTAFGVPSPQQPQQEAVKSPIVPPSVKSPTPEPAELETRKVLQMQCNIEPVDEGSKHHLTLLLKLEDKLNRHLSCDLLPNENVQELSVELVQLGFISEGDQPRLASVLEEAFSKFYSRNGSLNPVTVSS</sequence>